<accession>A0A366SG76</accession>
<protein>
    <recommendedName>
        <fullName evidence="3">CAAX prenyl protease 2/Lysostaphin resistance protein A-like domain-containing protein</fullName>
    </recommendedName>
</protein>
<dbReference type="InterPro" id="IPR003675">
    <property type="entry name" value="Rce1/LyrA-like_dom"/>
</dbReference>
<organism evidence="4 5">
    <name type="scientific">Enterococcus cecorum</name>
    <dbReference type="NCBI Taxonomy" id="44008"/>
    <lineage>
        <taxon>Bacteria</taxon>
        <taxon>Bacillati</taxon>
        <taxon>Bacillota</taxon>
        <taxon>Bacilli</taxon>
        <taxon>Lactobacillales</taxon>
        <taxon>Enterococcaceae</taxon>
        <taxon>Enterococcus</taxon>
    </lineage>
</organism>
<dbReference type="GO" id="GO:0080120">
    <property type="term" value="P:CAAX-box protein maturation"/>
    <property type="evidence" value="ECO:0007669"/>
    <property type="project" value="UniProtKB-ARBA"/>
</dbReference>
<feature type="transmembrane region" description="Helical" evidence="2">
    <location>
        <begin position="128"/>
        <end position="150"/>
    </location>
</feature>
<dbReference type="PANTHER" id="PTHR36435">
    <property type="entry name" value="SLR1288 PROTEIN"/>
    <property type="match status" value="1"/>
</dbReference>
<proteinExistence type="inferred from homology"/>
<keyword evidence="2" id="KW-1133">Transmembrane helix</keyword>
<gene>
    <name evidence="4" type="ORF">EB18_01494</name>
</gene>
<keyword evidence="2" id="KW-0472">Membrane</keyword>
<name>A0A366SG76_9ENTE</name>
<evidence type="ECO:0000313" key="5">
    <source>
        <dbReference type="Proteomes" id="UP000252800"/>
    </source>
</evidence>
<dbReference type="Pfam" id="PF02517">
    <property type="entry name" value="Rce1-like"/>
    <property type="match status" value="1"/>
</dbReference>
<dbReference type="RefSeq" id="WP_113784707.1">
    <property type="nucleotide sequence ID" value="NZ_JAZKJQ010000003.1"/>
</dbReference>
<evidence type="ECO:0000256" key="2">
    <source>
        <dbReference type="SAM" id="Phobius"/>
    </source>
</evidence>
<feature type="transmembrane region" description="Helical" evidence="2">
    <location>
        <begin position="43"/>
        <end position="64"/>
    </location>
</feature>
<feature type="transmembrane region" description="Helical" evidence="2">
    <location>
        <begin position="84"/>
        <end position="108"/>
    </location>
</feature>
<dbReference type="PANTHER" id="PTHR36435:SF1">
    <property type="entry name" value="CAAX AMINO TERMINAL PROTEASE FAMILY PROTEIN"/>
    <property type="match status" value="1"/>
</dbReference>
<evidence type="ECO:0000256" key="1">
    <source>
        <dbReference type="ARBA" id="ARBA00009067"/>
    </source>
</evidence>
<reference evidence="4 5" key="1">
    <citation type="submission" date="2015-06" db="EMBL/GenBank/DDBJ databases">
        <title>The Genome Sequence of Enterococcus cecorum 170AEA1.</title>
        <authorList>
            <consortium name="The Broad Institute Genomics Platform"/>
            <consortium name="The Broad Institute Genome Sequencing Center for Infectious Disease"/>
            <person name="Earl A.M."/>
            <person name="Van Tyne D."/>
            <person name="Lebreton F."/>
            <person name="Saavedra J.T."/>
            <person name="Gilmore M.S."/>
            <person name="Manson McGuire A."/>
            <person name="Clock S."/>
            <person name="Crupain M."/>
            <person name="Rangan U."/>
            <person name="Young S."/>
            <person name="Abouelleil A."/>
            <person name="Cao P."/>
            <person name="Chapman S.B."/>
            <person name="Griggs A."/>
            <person name="Priest M."/>
            <person name="Shea T."/>
            <person name="Wortman J."/>
            <person name="Nusbaum C."/>
            <person name="Birren B."/>
        </authorList>
    </citation>
    <scope>NUCLEOTIDE SEQUENCE [LARGE SCALE GENOMIC DNA]</scope>
    <source>
        <strain evidence="4 5">170AEA1</strain>
    </source>
</reference>
<sequence>MENIKNPIIRYLLAILLFIGLLTLDQTSTVLIALGPTISSNQTFVYIIATLLLLTTVGISYYLARKQGWMKPITQTITKDNWKFILGMFALTYLLKLLSGVILQLFGVNVAPENQQAIESLMKQIPTWYMGLMILVLAPMVEEFICRALIFKTIKNKKIAFVVAMLVFALLHVSGQFDLSFIVYLSMSAALTYTYYRHENLNESIAVHFLNNLIGFVALLVM</sequence>
<keyword evidence="2" id="KW-0812">Transmembrane</keyword>
<dbReference type="AlphaFoldDB" id="A0A366SG76"/>
<evidence type="ECO:0000259" key="3">
    <source>
        <dbReference type="Pfam" id="PF02517"/>
    </source>
</evidence>
<dbReference type="EMBL" id="LEOY01000012">
    <property type="protein sequence ID" value="RBR28877.1"/>
    <property type="molecule type" value="Genomic_DNA"/>
</dbReference>
<dbReference type="Proteomes" id="UP000252800">
    <property type="component" value="Unassembled WGS sequence"/>
</dbReference>
<dbReference type="GO" id="GO:0004175">
    <property type="term" value="F:endopeptidase activity"/>
    <property type="evidence" value="ECO:0007669"/>
    <property type="project" value="UniProtKB-ARBA"/>
</dbReference>
<dbReference type="InterPro" id="IPR052710">
    <property type="entry name" value="CAAX_protease"/>
</dbReference>
<feature type="transmembrane region" description="Helical" evidence="2">
    <location>
        <begin position="205"/>
        <end position="221"/>
    </location>
</feature>
<feature type="domain" description="CAAX prenyl protease 2/Lysostaphin resistance protein A-like" evidence="3">
    <location>
        <begin position="127"/>
        <end position="214"/>
    </location>
</feature>
<comment type="caution">
    <text evidence="4">The sequence shown here is derived from an EMBL/GenBank/DDBJ whole genome shotgun (WGS) entry which is preliminary data.</text>
</comment>
<evidence type="ECO:0000313" key="4">
    <source>
        <dbReference type="EMBL" id="RBR28877.1"/>
    </source>
</evidence>
<comment type="similarity">
    <text evidence="1">Belongs to the UPF0177 family.</text>
</comment>
<feature type="transmembrane region" description="Helical" evidence="2">
    <location>
        <begin position="162"/>
        <end position="185"/>
    </location>
</feature>